<dbReference type="InterPro" id="IPR013216">
    <property type="entry name" value="Methyltransf_11"/>
</dbReference>
<feature type="domain" description="Methyltransferase type 11" evidence="1">
    <location>
        <begin position="1"/>
        <end position="28"/>
    </location>
</feature>
<organism evidence="2">
    <name type="scientific">marine sediment metagenome</name>
    <dbReference type="NCBI Taxonomy" id="412755"/>
    <lineage>
        <taxon>unclassified sequences</taxon>
        <taxon>metagenomes</taxon>
        <taxon>ecological metagenomes</taxon>
    </lineage>
</organism>
<name>X1EVV3_9ZZZZ</name>
<dbReference type="Pfam" id="PF08241">
    <property type="entry name" value="Methyltransf_11"/>
    <property type="match status" value="1"/>
</dbReference>
<dbReference type="AlphaFoldDB" id="X1EVV3"/>
<dbReference type="SUPFAM" id="SSF53335">
    <property type="entry name" value="S-adenosyl-L-methionine-dependent methyltransferases"/>
    <property type="match status" value="1"/>
</dbReference>
<sequence>DVSLLNETLHHCEDPESLLSEARRVAKSVYVIEHFPIPNISMKELINTEFIALKEFEIPFQIYKPFTEKKLYSLFGKIGLKV</sequence>
<proteinExistence type="predicted"/>
<feature type="non-terminal residue" evidence="2">
    <location>
        <position position="1"/>
    </location>
</feature>
<comment type="caution">
    <text evidence="2">The sequence shown here is derived from an EMBL/GenBank/DDBJ whole genome shotgun (WGS) entry which is preliminary data.</text>
</comment>
<dbReference type="EMBL" id="BART01040868">
    <property type="protein sequence ID" value="GAH21309.1"/>
    <property type="molecule type" value="Genomic_DNA"/>
</dbReference>
<dbReference type="InterPro" id="IPR029063">
    <property type="entry name" value="SAM-dependent_MTases_sf"/>
</dbReference>
<dbReference type="GO" id="GO:0008757">
    <property type="term" value="F:S-adenosylmethionine-dependent methyltransferase activity"/>
    <property type="evidence" value="ECO:0007669"/>
    <property type="project" value="InterPro"/>
</dbReference>
<protein>
    <recommendedName>
        <fullName evidence="1">Methyltransferase type 11 domain-containing protein</fullName>
    </recommendedName>
</protein>
<evidence type="ECO:0000259" key="1">
    <source>
        <dbReference type="Pfam" id="PF08241"/>
    </source>
</evidence>
<reference evidence="2" key="1">
    <citation type="journal article" date="2014" name="Front. Microbiol.">
        <title>High frequency of phylogenetically diverse reductive dehalogenase-homologous genes in deep subseafloor sedimentary metagenomes.</title>
        <authorList>
            <person name="Kawai M."/>
            <person name="Futagami T."/>
            <person name="Toyoda A."/>
            <person name="Takaki Y."/>
            <person name="Nishi S."/>
            <person name="Hori S."/>
            <person name="Arai W."/>
            <person name="Tsubouchi T."/>
            <person name="Morono Y."/>
            <person name="Uchiyama I."/>
            <person name="Ito T."/>
            <person name="Fujiyama A."/>
            <person name="Inagaki F."/>
            <person name="Takami H."/>
        </authorList>
    </citation>
    <scope>NUCLEOTIDE SEQUENCE</scope>
    <source>
        <strain evidence="2">Expedition CK06-06</strain>
    </source>
</reference>
<feature type="non-terminal residue" evidence="2">
    <location>
        <position position="82"/>
    </location>
</feature>
<evidence type="ECO:0000313" key="2">
    <source>
        <dbReference type="EMBL" id="GAH21309.1"/>
    </source>
</evidence>
<dbReference type="Gene3D" id="3.40.50.150">
    <property type="entry name" value="Vaccinia Virus protein VP39"/>
    <property type="match status" value="1"/>
</dbReference>
<accession>X1EVV3</accession>
<gene>
    <name evidence="2" type="ORF">S01H4_66206</name>
</gene>